<organism evidence="3">
    <name type="scientific">Bifidobacterium aquikefiricola</name>
    <dbReference type="NCBI Taxonomy" id="3059038"/>
    <lineage>
        <taxon>Bacteria</taxon>
        <taxon>Bacillati</taxon>
        <taxon>Actinomycetota</taxon>
        <taxon>Actinomycetes</taxon>
        <taxon>Bifidobacteriales</taxon>
        <taxon>Bifidobacteriaceae</taxon>
        <taxon>Bifidobacterium</taxon>
    </lineage>
</organism>
<dbReference type="EMBL" id="CP129674">
    <property type="protein sequence ID" value="XDS43989.1"/>
    <property type="molecule type" value="Genomic_DNA"/>
</dbReference>
<dbReference type="RefSeq" id="WP_369343583.1">
    <property type="nucleotide sequence ID" value="NZ_CP129674.1"/>
</dbReference>
<sequence length="121" mass="12928">MSEAEITKEAASQAQSTQTGNYINTVAALSIAPSGVGEELSEYVAQAVKVIRDSGLPNETNAMFTNIEGDLDDVLDVVRDATLKLANQGFRTGVVLKLDIRPGVKGQIHKKAELVDEILSK</sequence>
<evidence type="ECO:0000259" key="2">
    <source>
        <dbReference type="Pfam" id="PF01910"/>
    </source>
</evidence>
<dbReference type="InterPro" id="IPR002767">
    <property type="entry name" value="Thiamine_BP"/>
</dbReference>
<proteinExistence type="inferred from homology"/>
<comment type="similarity">
    <text evidence="1">Belongs to the UPF0045 family.</text>
</comment>
<evidence type="ECO:0000256" key="1">
    <source>
        <dbReference type="ARBA" id="ARBA00010272"/>
    </source>
</evidence>
<dbReference type="InterPro" id="IPR051614">
    <property type="entry name" value="UPF0045_domain"/>
</dbReference>
<feature type="domain" description="Thiamine-binding protein" evidence="2">
    <location>
        <begin position="27"/>
        <end position="115"/>
    </location>
</feature>
<protein>
    <submittedName>
        <fullName evidence="3">Thiamine-binding protein</fullName>
    </submittedName>
</protein>
<dbReference type="GO" id="GO:0005829">
    <property type="term" value="C:cytosol"/>
    <property type="evidence" value="ECO:0007669"/>
    <property type="project" value="TreeGrafter"/>
</dbReference>
<name>A0AB39U5C1_9BIFI</name>
<dbReference type="PANTHER" id="PTHR33777">
    <property type="entry name" value="UPF0045 PROTEIN ECM15"/>
    <property type="match status" value="1"/>
</dbReference>
<reference evidence="3" key="1">
    <citation type="submission" date="2023-07" db="EMBL/GenBank/DDBJ databases">
        <title>Bifidobacterium aquikefiriaerophilum sp. nov. and Bifidobacterium eccum sp. nov., isolated from water kefir.</title>
        <authorList>
            <person name="Breselge S."/>
            <person name="Bellassi P."/>
            <person name="Barcenilla C."/>
            <person name="Alvarez-Ordonez A."/>
            <person name="Morelli L."/>
            <person name="Cotter P.D."/>
        </authorList>
    </citation>
    <scope>NUCLEOTIDE SEQUENCE</scope>
    <source>
        <strain evidence="3">WK041_4_12</strain>
    </source>
</reference>
<accession>A0AB39U5C1</accession>
<evidence type="ECO:0000313" key="3">
    <source>
        <dbReference type="EMBL" id="XDS43989.1"/>
    </source>
</evidence>
<dbReference type="KEGG" id="baqk:QN215_06850"/>
<dbReference type="AlphaFoldDB" id="A0AB39U5C1"/>
<gene>
    <name evidence="3" type="ORF">QN215_06850</name>
</gene>
<dbReference type="Gene3D" id="3.30.70.930">
    <property type="match status" value="1"/>
</dbReference>
<dbReference type="InterPro" id="IPR029756">
    <property type="entry name" value="MTH1187/YkoF-like"/>
</dbReference>
<dbReference type="PANTHER" id="PTHR33777:SF1">
    <property type="entry name" value="UPF0045 PROTEIN ECM15"/>
    <property type="match status" value="1"/>
</dbReference>
<dbReference type="SUPFAM" id="SSF89957">
    <property type="entry name" value="MTH1187/YkoF-like"/>
    <property type="match status" value="1"/>
</dbReference>
<dbReference type="Pfam" id="PF01910">
    <property type="entry name" value="Thiamine_BP"/>
    <property type="match status" value="1"/>
</dbReference>